<evidence type="ECO:0000313" key="2">
    <source>
        <dbReference type="Proteomes" id="UP000663722"/>
    </source>
</evidence>
<dbReference type="KEGG" id="dmm:dnm_071970"/>
<name>A0A975BT54_9BACT</name>
<gene>
    <name evidence="1" type="ORF">dnm_071970</name>
</gene>
<accession>A0A975BT54</accession>
<organism evidence="1 2">
    <name type="scientific">Desulfonema magnum</name>
    <dbReference type="NCBI Taxonomy" id="45655"/>
    <lineage>
        <taxon>Bacteria</taxon>
        <taxon>Pseudomonadati</taxon>
        <taxon>Thermodesulfobacteriota</taxon>
        <taxon>Desulfobacteria</taxon>
        <taxon>Desulfobacterales</taxon>
        <taxon>Desulfococcaceae</taxon>
        <taxon>Desulfonema</taxon>
    </lineage>
</organism>
<protein>
    <submittedName>
        <fullName evidence="1">Uncharacterized protein</fullName>
    </submittedName>
</protein>
<dbReference type="AlphaFoldDB" id="A0A975BT54"/>
<dbReference type="Proteomes" id="UP000663722">
    <property type="component" value="Chromosome"/>
</dbReference>
<proteinExistence type="predicted"/>
<evidence type="ECO:0000313" key="1">
    <source>
        <dbReference type="EMBL" id="QTA91132.1"/>
    </source>
</evidence>
<reference evidence="1" key="1">
    <citation type="journal article" date="2021" name="Microb. Physiol.">
        <title>Proteogenomic Insights into the Physiology of Marine, Sulfate-Reducing, Filamentous Desulfonema limicola and Desulfonema magnum.</title>
        <authorList>
            <person name="Schnaars V."/>
            <person name="Wohlbrand L."/>
            <person name="Scheve S."/>
            <person name="Hinrichs C."/>
            <person name="Reinhardt R."/>
            <person name="Rabus R."/>
        </authorList>
    </citation>
    <scope>NUCLEOTIDE SEQUENCE</scope>
    <source>
        <strain evidence="1">4be13</strain>
    </source>
</reference>
<sequence>MVGPPSPKSVIIRIFFHIIHEISIVFLLSDPAPPDEMFIQP</sequence>
<keyword evidence="2" id="KW-1185">Reference proteome</keyword>
<dbReference type="EMBL" id="CP061800">
    <property type="protein sequence ID" value="QTA91132.1"/>
    <property type="molecule type" value="Genomic_DNA"/>
</dbReference>